<evidence type="ECO:0000256" key="1">
    <source>
        <dbReference type="ARBA" id="ARBA00022737"/>
    </source>
</evidence>
<dbReference type="InterPro" id="IPR002110">
    <property type="entry name" value="Ankyrin_rpt"/>
</dbReference>
<evidence type="ECO:0000313" key="6">
    <source>
        <dbReference type="Proteomes" id="UP000694388"/>
    </source>
</evidence>
<evidence type="ECO:0000256" key="2">
    <source>
        <dbReference type="ARBA" id="ARBA00023043"/>
    </source>
</evidence>
<dbReference type="OMA" id="WACAQND"/>
<dbReference type="PANTHER" id="PTHR24173:SF29">
    <property type="entry name" value="PHOTORECEPTOR ANKYRIN REPEAT PROTEIN"/>
    <property type="match status" value="1"/>
</dbReference>
<dbReference type="Ensembl" id="ENSEBUT00000023708.1">
    <property type="protein sequence ID" value="ENSEBUP00000023132.1"/>
    <property type="gene ID" value="ENSEBUG00000014250.1"/>
</dbReference>
<organism evidence="5 6">
    <name type="scientific">Eptatretus burgeri</name>
    <name type="common">Inshore hagfish</name>
    <dbReference type="NCBI Taxonomy" id="7764"/>
    <lineage>
        <taxon>Eukaryota</taxon>
        <taxon>Metazoa</taxon>
        <taxon>Chordata</taxon>
        <taxon>Craniata</taxon>
        <taxon>Vertebrata</taxon>
        <taxon>Cyclostomata</taxon>
        <taxon>Myxini</taxon>
        <taxon>Myxiniformes</taxon>
        <taxon>Myxinidae</taxon>
        <taxon>Eptatretinae</taxon>
        <taxon>Eptatretus</taxon>
    </lineage>
</organism>
<protein>
    <submittedName>
        <fullName evidence="5">Ankyrin repeat domain 33Aa</fullName>
    </submittedName>
</protein>
<dbReference type="PROSITE" id="PS50297">
    <property type="entry name" value="ANK_REP_REGION"/>
    <property type="match status" value="1"/>
</dbReference>
<keyword evidence="2 3" id="KW-0040">ANK repeat</keyword>
<dbReference type="InterPro" id="IPR036770">
    <property type="entry name" value="Ankyrin_rpt-contain_sf"/>
</dbReference>
<dbReference type="PANTHER" id="PTHR24173">
    <property type="entry name" value="ANKYRIN REPEAT CONTAINING"/>
    <property type="match status" value="1"/>
</dbReference>
<evidence type="ECO:0000313" key="5">
    <source>
        <dbReference type="Ensembl" id="ENSEBUP00000023132.1"/>
    </source>
</evidence>
<proteinExistence type="predicted"/>
<keyword evidence="1" id="KW-0677">Repeat</keyword>
<dbReference type="AlphaFoldDB" id="A0A8C4R2F5"/>
<name>A0A8C4R2F5_EPTBU</name>
<evidence type="ECO:0000256" key="3">
    <source>
        <dbReference type="PROSITE-ProRule" id="PRU00023"/>
    </source>
</evidence>
<dbReference type="Proteomes" id="UP000694388">
    <property type="component" value="Unplaced"/>
</dbReference>
<dbReference type="Pfam" id="PF12796">
    <property type="entry name" value="Ank_2"/>
    <property type="match status" value="1"/>
</dbReference>
<feature type="repeat" description="ANK" evidence="3">
    <location>
        <begin position="73"/>
        <end position="105"/>
    </location>
</feature>
<reference evidence="5" key="1">
    <citation type="submission" date="2025-08" db="UniProtKB">
        <authorList>
            <consortium name="Ensembl"/>
        </authorList>
    </citation>
    <scope>IDENTIFICATION</scope>
</reference>
<feature type="compositionally biased region" description="Low complexity" evidence="4">
    <location>
        <begin position="232"/>
        <end position="242"/>
    </location>
</feature>
<keyword evidence="6" id="KW-1185">Reference proteome</keyword>
<accession>A0A8C4R2F5</accession>
<dbReference type="Gene3D" id="1.25.40.20">
    <property type="entry name" value="Ankyrin repeat-containing domain"/>
    <property type="match status" value="1"/>
</dbReference>
<dbReference type="PROSITE" id="PS50088">
    <property type="entry name" value="ANK_REPEAT"/>
    <property type="match status" value="1"/>
</dbReference>
<sequence>SLGSKTTGLLVACYDGYVDIVVLLASCPFLDVNHVDNEGQSALIHATQAGFITITNYLINYYPGLDLEQRNKLGFSALMLAAMQGRSECVIALLLAGADIDAVDTCRGLNAREWALHTGRWETTCALRRLLERPQPSQLYASYKPDWPQLAARVAEATVPQTCTQKLARYLCSALTIRFPQDPQPGGVLDHFVLTTTSLSGPFLSTACRTLCPNSPPAVGTRSVSVPEMQEQHSQQNKQHQQVYRESDPHATFMPPSVRAVHCTISLPTTMLHHGRVSPGIDPPQLMVTQASSQAHRRSRLRRYLGVKDRHLLQVPVKWNVKEVQKQ</sequence>
<dbReference type="SMART" id="SM00248">
    <property type="entry name" value="ANK"/>
    <property type="match status" value="3"/>
</dbReference>
<feature type="region of interest" description="Disordered" evidence="4">
    <location>
        <begin position="227"/>
        <end position="246"/>
    </location>
</feature>
<dbReference type="GeneTree" id="ENSGT00500000044852"/>
<dbReference type="SUPFAM" id="SSF48403">
    <property type="entry name" value="Ankyrin repeat"/>
    <property type="match status" value="1"/>
</dbReference>
<evidence type="ECO:0000256" key="4">
    <source>
        <dbReference type="SAM" id="MobiDB-lite"/>
    </source>
</evidence>
<reference evidence="5" key="2">
    <citation type="submission" date="2025-09" db="UniProtKB">
        <authorList>
            <consortium name="Ensembl"/>
        </authorList>
    </citation>
    <scope>IDENTIFICATION</scope>
</reference>